<feature type="region of interest" description="Disordered" evidence="1">
    <location>
        <begin position="95"/>
        <end position="115"/>
    </location>
</feature>
<reference evidence="3 4" key="1">
    <citation type="journal article" date="2024" name="Nat. Commun.">
        <title>Phylogenomics reveals the evolutionary origins of lichenization in chlorophyte algae.</title>
        <authorList>
            <person name="Puginier C."/>
            <person name="Libourel C."/>
            <person name="Otte J."/>
            <person name="Skaloud P."/>
            <person name="Haon M."/>
            <person name="Grisel S."/>
            <person name="Petersen M."/>
            <person name="Berrin J.G."/>
            <person name="Delaux P.M."/>
            <person name="Dal Grande F."/>
            <person name="Keller J."/>
        </authorList>
    </citation>
    <scope>NUCLEOTIDE SEQUENCE [LARGE SCALE GENOMIC DNA]</scope>
    <source>
        <strain evidence="3 4">SAG 2043</strain>
    </source>
</reference>
<accession>A0AAW1P7D2</accession>
<evidence type="ECO:0000313" key="3">
    <source>
        <dbReference type="EMBL" id="KAK9805620.1"/>
    </source>
</evidence>
<feature type="transmembrane region" description="Helical" evidence="2">
    <location>
        <begin position="49"/>
        <end position="72"/>
    </location>
</feature>
<proteinExistence type="predicted"/>
<gene>
    <name evidence="3" type="ORF">WJX72_008546</name>
</gene>
<keyword evidence="2" id="KW-0812">Transmembrane</keyword>
<protein>
    <submittedName>
        <fullName evidence="3">Uncharacterized protein</fullName>
    </submittedName>
</protein>
<keyword evidence="2" id="KW-1133">Transmembrane helix</keyword>
<feature type="compositionally biased region" description="Pro residues" evidence="1">
    <location>
        <begin position="96"/>
        <end position="106"/>
    </location>
</feature>
<dbReference type="Proteomes" id="UP001489004">
    <property type="component" value="Unassembled WGS sequence"/>
</dbReference>
<comment type="caution">
    <text evidence="3">The sequence shown here is derived from an EMBL/GenBank/DDBJ whole genome shotgun (WGS) entry which is preliminary data.</text>
</comment>
<name>A0AAW1P7D2_9CHLO</name>
<organism evidence="3 4">
    <name type="scientific">[Myrmecia] bisecta</name>
    <dbReference type="NCBI Taxonomy" id="41462"/>
    <lineage>
        <taxon>Eukaryota</taxon>
        <taxon>Viridiplantae</taxon>
        <taxon>Chlorophyta</taxon>
        <taxon>core chlorophytes</taxon>
        <taxon>Trebouxiophyceae</taxon>
        <taxon>Trebouxiales</taxon>
        <taxon>Trebouxiaceae</taxon>
        <taxon>Myrmecia</taxon>
    </lineage>
</organism>
<evidence type="ECO:0000256" key="1">
    <source>
        <dbReference type="SAM" id="MobiDB-lite"/>
    </source>
</evidence>
<keyword evidence="4" id="KW-1185">Reference proteome</keyword>
<keyword evidence="2" id="KW-0472">Membrane</keyword>
<dbReference type="AlphaFoldDB" id="A0AAW1P7D2"/>
<sequence>MIGVQVRWAEKEKRTSKAFGAEVEESTEALPEPQEDFWEGEGWEWLGKAFFFFVPALVLGAAAVGGFAAYTYNNDANVFLRSADSDDSTARLIVPAPVPSQAPPPMAGQTRDGNP</sequence>
<dbReference type="EMBL" id="JALJOR010000015">
    <property type="protein sequence ID" value="KAK9805620.1"/>
    <property type="molecule type" value="Genomic_DNA"/>
</dbReference>
<evidence type="ECO:0000313" key="4">
    <source>
        <dbReference type="Proteomes" id="UP001489004"/>
    </source>
</evidence>
<evidence type="ECO:0000256" key="2">
    <source>
        <dbReference type="SAM" id="Phobius"/>
    </source>
</evidence>